<accession>F1T9H3</accession>
<reference evidence="2" key="1">
    <citation type="submission" date="2009-07" db="EMBL/GenBank/DDBJ databases">
        <authorList>
            <consortium name="US DOE Joint Genome Institute (JGI-PGF)"/>
            <person name="Lucas S."/>
            <person name="Copeland A."/>
            <person name="Lapidus A."/>
            <person name="Glavina del Rio T."/>
            <person name="Tice H."/>
            <person name="Bruce D."/>
            <person name="Goodwin L."/>
            <person name="Pitluck S."/>
            <person name="Larimer F."/>
            <person name="Land M.L."/>
            <person name="Mouttaki H."/>
            <person name="He Z."/>
            <person name="Zhou J."/>
            <person name="Hemme C.L."/>
        </authorList>
    </citation>
    <scope>NUCLEOTIDE SEQUENCE</scope>
    <source>
        <strain evidence="2">DSM 2782</strain>
    </source>
</reference>
<dbReference type="InterPro" id="IPR030949">
    <property type="entry name" value="ECF_S_folate_fam"/>
</dbReference>
<name>F1T9H3_9FIRM</name>
<keyword evidence="1" id="KW-1133">Transmembrane helix</keyword>
<proteinExistence type="predicted"/>
<keyword evidence="1" id="KW-0812">Transmembrane</keyword>
<comment type="caution">
    <text evidence="2">The sequence shown here is derived from an EMBL/GenBank/DDBJ whole genome shotgun (WGS) entry which is preliminary data.</text>
</comment>
<dbReference type="GO" id="GO:0022857">
    <property type="term" value="F:transmembrane transporter activity"/>
    <property type="evidence" value="ECO:0007669"/>
    <property type="project" value="InterPro"/>
</dbReference>
<evidence type="ECO:0000313" key="2">
    <source>
        <dbReference type="EMBL" id="EGD49155.1"/>
    </source>
</evidence>
<keyword evidence="3" id="KW-1185">Reference proteome</keyword>
<dbReference type="RefSeq" id="WP_004617344.1">
    <property type="nucleotide sequence ID" value="NZ_ACXX02000002.1"/>
</dbReference>
<keyword evidence="1" id="KW-0472">Membrane</keyword>
<dbReference type="NCBIfam" id="TIGR04518">
    <property type="entry name" value="ECF_S_folT_fam"/>
    <property type="match status" value="1"/>
</dbReference>
<feature type="transmembrane region" description="Helical" evidence="1">
    <location>
        <begin position="73"/>
        <end position="92"/>
    </location>
</feature>
<reference evidence="2" key="2">
    <citation type="submission" date="2011-01" db="EMBL/GenBank/DDBJ databases">
        <title>The Non-contiguous Finished genome of Clostridium papyrosolvens.</title>
        <authorList>
            <person name="Lucas S."/>
            <person name="Copeland A."/>
            <person name="Lapidus A."/>
            <person name="Cheng J.-F."/>
            <person name="Goodwin L."/>
            <person name="Pitluck S."/>
            <person name="Misra M."/>
            <person name="Chertkov O."/>
            <person name="Detter J.C."/>
            <person name="Han C."/>
            <person name="Tapia R."/>
            <person name="Land M."/>
            <person name="Hauser L."/>
            <person name="Kyrpides N."/>
            <person name="Ivanova N."/>
            <person name="Pagani I."/>
            <person name="Mouttaki H."/>
            <person name="He Z."/>
            <person name="Zhou J."/>
            <person name="Hemme C.L."/>
            <person name="Woyke T."/>
        </authorList>
    </citation>
    <scope>NUCLEOTIDE SEQUENCE [LARGE SCALE GENOMIC DNA]</scope>
    <source>
        <strain evidence="2">DSM 2782</strain>
    </source>
</reference>
<dbReference type="AlphaFoldDB" id="F1T9H3"/>
<evidence type="ECO:0000256" key="1">
    <source>
        <dbReference type="SAM" id="Phobius"/>
    </source>
</evidence>
<dbReference type="STRING" id="588581.Cpap_3585"/>
<dbReference type="Proteomes" id="UP000003860">
    <property type="component" value="Unassembled WGS sequence"/>
</dbReference>
<gene>
    <name evidence="2" type="ORF">Cpap_3585</name>
</gene>
<organism evidence="2 3">
    <name type="scientific">Ruminiclostridium papyrosolvens DSM 2782</name>
    <dbReference type="NCBI Taxonomy" id="588581"/>
    <lineage>
        <taxon>Bacteria</taxon>
        <taxon>Bacillati</taxon>
        <taxon>Bacillota</taxon>
        <taxon>Clostridia</taxon>
        <taxon>Eubacteriales</taxon>
        <taxon>Oscillospiraceae</taxon>
        <taxon>Ruminiclostridium</taxon>
    </lineage>
</organism>
<feature type="transmembrane region" description="Helical" evidence="1">
    <location>
        <begin position="104"/>
        <end position="125"/>
    </location>
</feature>
<dbReference type="OrthoDB" id="4624at2"/>
<dbReference type="Gene3D" id="1.10.1760.20">
    <property type="match status" value="1"/>
</dbReference>
<feature type="transmembrane region" description="Helical" evidence="1">
    <location>
        <begin position="38"/>
        <end position="67"/>
    </location>
</feature>
<protein>
    <recommendedName>
        <fullName evidence="4">Folate transporter FolT</fullName>
    </recommendedName>
</protein>
<dbReference type="Pfam" id="PF12822">
    <property type="entry name" value="ECF_trnsprt"/>
    <property type="match status" value="1"/>
</dbReference>
<dbReference type="EMBL" id="ACXX02000002">
    <property type="protein sequence ID" value="EGD49155.1"/>
    <property type="molecule type" value="Genomic_DNA"/>
</dbReference>
<evidence type="ECO:0008006" key="4">
    <source>
        <dbReference type="Google" id="ProtNLM"/>
    </source>
</evidence>
<dbReference type="eggNOG" id="COG3275">
    <property type="taxonomic scope" value="Bacteria"/>
</dbReference>
<dbReference type="InterPro" id="IPR024529">
    <property type="entry name" value="ECF_trnsprt_substrate-spec"/>
</dbReference>
<sequence length="174" mass="19249">MYANVKKMVLASLFIAIEIITTRFLSIQTPIIRISLDFIPLALSAIILGPYMAGVVAAIADIFGMLIFSTGGAYFPGFTLSAFVSGFLYGVILYQKKITIKRCFFAVLTVIISTSLVLNTVWLVIITNKAAFAILSARVVKDLIMLPIQTIFIYYVWHAIESTVKSTLSFNKTF</sequence>
<evidence type="ECO:0000313" key="3">
    <source>
        <dbReference type="Proteomes" id="UP000003860"/>
    </source>
</evidence>